<keyword evidence="4" id="KW-0862">Zinc</keyword>
<accession>A0A0P1LQC4</accession>
<dbReference type="EMBL" id="FAOP01000006">
    <property type="protein sequence ID" value="CUU07062.1"/>
    <property type="molecule type" value="Genomic_DNA"/>
</dbReference>
<sequence length="240" mass="26484">MDGGTIKYDSDDNYRLRIKDLPLETRPREKFIKYGARSVSNAELLAILIGSGTKKISAIDLANKILSDAGSLRELARKDLSDLKKYKGIGLKKAVVISAAFELSRRIQSESALEKPQIMSPEDVAKIFIPRLSDLKKEILIVILLNTANRILKDVVVSEGNLNSSIIHPREVFKPAIDELAASIILVHNHPSGNPEPSKMDIEVTKQIYQAGEILGIKLLDHIIIAGDKFKSLAQLGIIK</sequence>
<accession>A0A0P1L6D2</accession>
<evidence type="ECO:0000259" key="7">
    <source>
        <dbReference type="PROSITE" id="PS50249"/>
    </source>
</evidence>
<keyword evidence="3" id="KW-0378">Hydrolase</keyword>
<dbReference type="Pfam" id="PF20582">
    <property type="entry name" value="UPF0758_N"/>
    <property type="match status" value="1"/>
</dbReference>
<accession>A0A0P1MEZ2</accession>
<keyword evidence="11" id="KW-1185">Reference proteome</keyword>
<dbReference type="NCBIfam" id="NF000642">
    <property type="entry name" value="PRK00024.1"/>
    <property type="match status" value="1"/>
</dbReference>
<evidence type="ECO:0000313" key="11">
    <source>
        <dbReference type="Proteomes" id="UP000182200"/>
    </source>
</evidence>
<dbReference type="InterPro" id="IPR037518">
    <property type="entry name" value="MPN"/>
</dbReference>
<comment type="similarity">
    <text evidence="6">Belongs to the UPF0758 family.</text>
</comment>
<protein>
    <submittedName>
        <fullName evidence="9">DNA repair protein RadC</fullName>
    </submittedName>
</protein>
<evidence type="ECO:0000256" key="3">
    <source>
        <dbReference type="ARBA" id="ARBA00022801"/>
    </source>
</evidence>
<dbReference type="InterPro" id="IPR025657">
    <property type="entry name" value="RadC_JAB"/>
</dbReference>
<dbReference type="Pfam" id="PF04002">
    <property type="entry name" value="RadC"/>
    <property type="match status" value="1"/>
</dbReference>
<accession>A0A0P1MLX0</accession>
<keyword evidence="1" id="KW-0645">Protease</keyword>
<evidence type="ECO:0000256" key="4">
    <source>
        <dbReference type="ARBA" id="ARBA00022833"/>
    </source>
</evidence>
<evidence type="ECO:0000313" key="10">
    <source>
        <dbReference type="Proteomes" id="UP000182011"/>
    </source>
</evidence>
<accession>A0A0P1P316</accession>
<feature type="domain" description="MPN" evidence="7">
    <location>
        <begin position="117"/>
        <end position="239"/>
    </location>
</feature>
<dbReference type="PROSITE" id="PS01302">
    <property type="entry name" value="UPF0758"/>
    <property type="match status" value="1"/>
</dbReference>
<dbReference type="EMBL" id="CZVI01000003">
    <property type="protein sequence ID" value="CUS80621.1"/>
    <property type="molecule type" value="Genomic_DNA"/>
</dbReference>
<accession>A0A0P1MYM9</accession>
<evidence type="ECO:0000256" key="6">
    <source>
        <dbReference type="RuleBase" id="RU003797"/>
    </source>
</evidence>
<dbReference type="PANTHER" id="PTHR30471">
    <property type="entry name" value="DNA REPAIR PROTEIN RADC"/>
    <property type="match status" value="1"/>
</dbReference>
<dbReference type="PROSITE" id="PS50249">
    <property type="entry name" value="MPN"/>
    <property type="match status" value="1"/>
</dbReference>
<evidence type="ECO:0000256" key="5">
    <source>
        <dbReference type="ARBA" id="ARBA00023049"/>
    </source>
</evidence>
<dbReference type="InterPro" id="IPR046778">
    <property type="entry name" value="UPF0758_N"/>
</dbReference>
<keyword evidence="2" id="KW-0479">Metal-binding</keyword>
<dbReference type="GO" id="GO:0008237">
    <property type="term" value="F:metallopeptidase activity"/>
    <property type="evidence" value="ECO:0007669"/>
    <property type="project" value="UniProtKB-KW"/>
</dbReference>
<dbReference type="InterPro" id="IPR020891">
    <property type="entry name" value="UPF0758_CS"/>
</dbReference>
<dbReference type="AlphaFoldDB" id="A0A0P1LQC4"/>
<dbReference type="Proteomes" id="UP000182011">
    <property type="component" value="Unassembled WGS sequence"/>
</dbReference>
<evidence type="ECO:0000256" key="1">
    <source>
        <dbReference type="ARBA" id="ARBA00022670"/>
    </source>
</evidence>
<evidence type="ECO:0000256" key="2">
    <source>
        <dbReference type="ARBA" id="ARBA00022723"/>
    </source>
</evidence>
<gene>
    <name evidence="9" type="ORF">JGI4_01695</name>
    <name evidence="8" type="ORF">JGI8_00435</name>
</gene>
<dbReference type="NCBIfam" id="TIGR00608">
    <property type="entry name" value="radc"/>
    <property type="match status" value="1"/>
</dbReference>
<dbReference type="STRING" id="1633631.GCA_001442925_01690"/>
<accession>A0A0S4NA47</accession>
<accession>A0A0P1P544</accession>
<dbReference type="GO" id="GO:0046872">
    <property type="term" value="F:metal ion binding"/>
    <property type="evidence" value="ECO:0007669"/>
    <property type="project" value="UniProtKB-KW"/>
</dbReference>
<dbReference type="PANTHER" id="PTHR30471:SF3">
    <property type="entry name" value="UPF0758 PROTEIN YEES-RELATED"/>
    <property type="match status" value="1"/>
</dbReference>
<evidence type="ECO:0000313" key="9">
    <source>
        <dbReference type="EMBL" id="CUU07062.1"/>
    </source>
</evidence>
<name>A0A0P1LQC4_9BACT</name>
<dbReference type="Gene3D" id="3.40.140.10">
    <property type="entry name" value="Cytidine Deaminase, domain 2"/>
    <property type="match status" value="1"/>
</dbReference>
<accession>A0A0P1LHU6</accession>
<keyword evidence="5" id="KW-0482">Metalloprotease</keyword>
<reference evidence="8 11" key="1">
    <citation type="submission" date="2015-11" db="EMBL/GenBank/DDBJ databases">
        <authorList>
            <person name="Varghese N."/>
        </authorList>
    </citation>
    <scope>NUCLEOTIDE SEQUENCE [LARGE SCALE GENOMIC DNA]</scope>
    <source>
        <strain evidence="8 11">JGI-8</strain>
    </source>
</reference>
<organism evidence="9 10">
    <name type="scientific">Candidatus Kryptonium thompsonii</name>
    <dbReference type="NCBI Taxonomy" id="1633631"/>
    <lineage>
        <taxon>Bacteria</taxon>
        <taxon>Pseudomonadati</taxon>
        <taxon>Candidatus Kryptoniota</taxon>
        <taxon>Candidatus Kryptonium</taxon>
    </lineage>
</organism>
<dbReference type="InterPro" id="IPR001405">
    <property type="entry name" value="UPF0758"/>
</dbReference>
<proteinExistence type="inferred from homology"/>
<dbReference type="SUPFAM" id="SSF47781">
    <property type="entry name" value="RuvA domain 2-like"/>
    <property type="match status" value="1"/>
</dbReference>
<evidence type="ECO:0000313" key="8">
    <source>
        <dbReference type="EMBL" id="CUS80621.1"/>
    </source>
</evidence>
<reference evidence="9 10" key="2">
    <citation type="submission" date="2015-11" db="EMBL/GenBank/DDBJ databases">
        <authorList>
            <person name="Zhang Y."/>
            <person name="Guo Z."/>
        </authorList>
    </citation>
    <scope>NUCLEOTIDE SEQUENCE [LARGE SCALE GENOMIC DNA]</scope>
    <source>
        <strain evidence="9">JGI-4</strain>
    </source>
</reference>
<dbReference type="GO" id="GO:0006508">
    <property type="term" value="P:proteolysis"/>
    <property type="evidence" value="ECO:0007669"/>
    <property type="project" value="UniProtKB-KW"/>
</dbReference>
<dbReference type="RefSeq" id="WP_047133580.1">
    <property type="nucleotide sequence ID" value="NZ_CZVI01000003.1"/>
</dbReference>
<dbReference type="CDD" id="cd08071">
    <property type="entry name" value="MPN_DUF2466"/>
    <property type="match status" value="1"/>
</dbReference>
<dbReference type="InterPro" id="IPR010994">
    <property type="entry name" value="RuvA_2-like"/>
</dbReference>
<dbReference type="Proteomes" id="UP000182200">
    <property type="component" value="Unassembled WGS sequence"/>
</dbReference>